<comment type="caution">
    <text evidence="2">The sequence shown here is derived from an EMBL/GenBank/DDBJ whole genome shotgun (WGS) entry which is preliminary data.</text>
</comment>
<name>A0ABP9PP97_9PSEU</name>
<proteinExistence type="predicted"/>
<accession>A0ABP9PP97</accession>
<sequence>MLRGLVGPGGSARWEDAPASARHRLLALILAPEWLGELQLLRSPNSGGRDGCPAKDPVTWRRNDRPVDSPAAVA</sequence>
<feature type="compositionally biased region" description="Basic and acidic residues" evidence="1">
    <location>
        <begin position="58"/>
        <end position="67"/>
    </location>
</feature>
<evidence type="ECO:0000256" key="1">
    <source>
        <dbReference type="SAM" id="MobiDB-lite"/>
    </source>
</evidence>
<evidence type="ECO:0000313" key="3">
    <source>
        <dbReference type="Proteomes" id="UP001428817"/>
    </source>
</evidence>
<keyword evidence="3" id="KW-1185">Reference proteome</keyword>
<gene>
    <name evidence="2" type="ORF">GCM10023321_14380</name>
</gene>
<dbReference type="Proteomes" id="UP001428817">
    <property type="component" value="Unassembled WGS sequence"/>
</dbReference>
<evidence type="ECO:0000313" key="2">
    <source>
        <dbReference type="EMBL" id="GAA5149871.1"/>
    </source>
</evidence>
<dbReference type="EMBL" id="BAABJP010000005">
    <property type="protein sequence ID" value="GAA5149871.1"/>
    <property type="molecule type" value="Genomic_DNA"/>
</dbReference>
<protein>
    <submittedName>
        <fullName evidence="2">Uncharacterized protein</fullName>
    </submittedName>
</protein>
<feature type="region of interest" description="Disordered" evidence="1">
    <location>
        <begin position="42"/>
        <end position="74"/>
    </location>
</feature>
<organism evidence="2 3">
    <name type="scientific">Pseudonocardia eucalypti</name>
    <dbReference type="NCBI Taxonomy" id="648755"/>
    <lineage>
        <taxon>Bacteria</taxon>
        <taxon>Bacillati</taxon>
        <taxon>Actinomycetota</taxon>
        <taxon>Actinomycetes</taxon>
        <taxon>Pseudonocardiales</taxon>
        <taxon>Pseudonocardiaceae</taxon>
        <taxon>Pseudonocardia</taxon>
    </lineage>
</organism>
<dbReference type="RefSeq" id="WP_185060964.1">
    <property type="nucleotide sequence ID" value="NZ_BAABJP010000005.1"/>
</dbReference>
<reference evidence="3" key="1">
    <citation type="journal article" date="2019" name="Int. J. Syst. Evol. Microbiol.">
        <title>The Global Catalogue of Microorganisms (GCM) 10K type strain sequencing project: providing services to taxonomists for standard genome sequencing and annotation.</title>
        <authorList>
            <consortium name="The Broad Institute Genomics Platform"/>
            <consortium name="The Broad Institute Genome Sequencing Center for Infectious Disease"/>
            <person name="Wu L."/>
            <person name="Ma J."/>
        </authorList>
    </citation>
    <scope>NUCLEOTIDE SEQUENCE [LARGE SCALE GENOMIC DNA]</scope>
    <source>
        <strain evidence="3">JCM 18303</strain>
    </source>
</reference>